<evidence type="ECO:0000313" key="4">
    <source>
        <dbReference type="Proteomes" id="UP000596035"/>
    </source>
</evidence>
<proteinExistence type="predicted"/>
<dbReference type="RefSeq" id="WP_066539115.1">
    <property type="nucleotide sequence ID" value="NZ_CAJTCQ010000001.1"/>
</dbReference>
<evidence type="ECO:0000313" key="1">
    <source>
        <dbReference type="EMBL" id="ASB41848.1"/>
    </source>
</evidence>
<dbReference type="EMBL" id="CP021422">
    <property type="protein sequence ID" value="ASB41848.1"/>
    <property type="molecule type" value="Genomic_DNA"/>
</dbReference>
<reference evidence="3" key="2">
    <citation type="submission" date="2017-05" db="EMBL/GenBank/DDBJ databases">
        <title>Improved OligoMM genomes.</title>
        <authorList>
            <person name="Garzetti D."/>
        </authorList>
    </citation>
    <scope>NUCLEOTIDE SEQUENCE [LARGE SCALE GENOMIC DNA]</scope>
    <source>
        <strain evidence="3">KB18</strain>
    </source>
</reference>
<dbReference type="Proteomes" id="UP000196710">
    <property type="component" value="Chromosome"/>
</dbReference>
<name>A0A1Z2XTR0_9FIRM</name>
<evidence type="ECO:0000313" key="2">
    <source>
        <dbReference type="EMBL" id="QQR31115.1"/>
    </source>
</evidence>
<accession>A0A1Z2XTR0</accession>
<keyword evidence="3" id="KW-1185">Reference proteome</keyword>
<sequence length="80" mass="9768">MMQTGIRERFDYGRMAREAESERDRLRAIIKRRRDRGPAGRESPLEWDQGNRRFYTMYLEQRRNAMEFQRRARERGANGT</sequence>
<evidence type="ECO:0000313" key="3">
    <source>
        <dbReference type="Proteomes" id="UP000196710"/>
    </source>
</evidence>
<organism evidence="2 4">
    <name type="scientific">Acutalibacter muris</name>
    <dbReference type="NCBI Taxonomy" id="1796620"/>
    <lineage>
        <taxon>Bacteria</taxon>
        <taxon>Bacillati</taxon>
        <taxon>Bacillota</taxon>
        <taxon>Clostridia</taxon>
        <taxon>Eubacteriales</taxon>
        <taxon>Acutalibacteraceae</taxon>
        <taxon>Acutalibacter</taxon>
    </lineage>
</organism>
<dbReference type="AlphaFoldDB" id="A0A1Z2XTR0"/>
<dbReference type="Proteomes" id="UP000596035">
    <property type="component" value="Chromosome"/>
</dbReference>
<gene>
    <name evidence="1" type="ORF">ADH66_15000</name>
    <name evidence="2" type="ORF">I5Q82_05380</name>
</gene>
<dbReference type="KEGG" id="amur:ADH66_15000"/>
<dbReference type="EMBL" id="CP065321">
    <property type="protein sequence ID" value="QQR31115.1"/>
    <property type="molecule type" value="Genomic_DNA"/>
</dbReference>
<reference evidence="2 4" key="3">
    <citation type="submission" date="2020-11" db="EMBL/GenBank/DDBJ databases">
        <title>Closed and high quality bacterial genomes of the OMM12 community.</title>
        <authorList>
            <person name="Marbouty M."/>
            <person name="Lamy-Besnier Q."/>
            <person name="Debarbieux L."/>
            <person name="Koszul R."/>
        </authorList>
    </citation>
    <scope>NUCLEOTIDE SEQUENCE [LARGE SCALE GENOMIC DNA]</scope>
    <source>
        <strain evidence="2 4">KB18</strain>
    </source>
</reference>
<reference evidence="1" key="1">
    <citation type="journal article" date="2017" name="Genome Announc.">
        <title>High-Quality Whole-Genome Sequences of the Oligo-Mouse-Microbiota Bacterial Community.</title>
        <authorList>
            <person name="Garzetti D."/>
            <person name="Brugiroux S."/>
            <person name="Bunk B."/>
            <person name="Pukall R."/>
            <person name="McCoy K.D."/>
            <person name="Macpherson A.J."/>
            <person name="Stecher B."/>
        </authorList>
    </citation>
    <scope>NUCLEOTIDE SEQUENCE</scope>
    <source>
        <strain evidence="1">KB18</strain>
    </source>
</reference>
<protein>
    <submittedName>
        <fullName evidence="2">Uncharacterized protein</fullName>
    </submittedName>
</protein>